<evidence type="ECO:0000256" key="3">
    <source>
        <dbReference type="ARBA" id="ARBA00022723"/>
    </source>
</evidence>
<dbReference type="Pfam" id="PF01951">
    <property type="entry name" value="Archease"/>
    <property type="match status" value="1"/>
</dbReference>
<dbReference type="GO" id="GO:0008033">
    <property type="term" value="P:tRNA processing"/>
    <property type="evidence" value="ECO:0007669"/>
    <property type="project" value="UniProtKB-KW"/>
</dbReference>
<keyword evidence="4" id="KW-0106">Calcium</keyword>
<dbReference type="SUPFAM" id="SSF69819">
    <property type="entry name" value="MTH1598-like"/>
    <property type="match status" value="1"/>
</dbReference>
<dbReference type="AlphaFoldDB" id="A0A0S2T9T4"/>
<dbReference type="PANTHER" id="PTHR12682">
    <property type="entry name" value="ARCHEASE"/>
    <property type="match status" value="1"/>
</dbReference>
<name>A0A0S2T9T4_9GAMM</name>
<evidence type="ECO:0000259" key="5">
    <source>
        <dbReference type="Pfam" id="PF01951"/>
    </source>
</evidence>
<dbReference type="InterPro" id="IPR036820">
    <property type="entry name" value="Archease_dom_sf"/>
</dbReference>
<dbReference type="Proteomes" id="UP000055136">
    <property type="component" value="Chromosome"/>
</dbReference>
<evidence type="ECO:0000256" key="2">
    <source>
        <dbReference type="ARBA" id="ARBA00022694"/>
    </source>
</evidence>
<comment type="similarity">
    <text evidence="1">Belongs to the archease family.</text>
</comment>
<dbReference type="Gene3D" id="3.55.10.10">
    <property type="entry name" value="Archease domain"/>
    <property type="match status" value="1"/>
</dbReference>
<protein>
    <submittedName>
        <fullName evidence="6">Archease</fullName>
    </submittedName>
</protein>
<keyword evidence="3" id="KW-0479">Metal-binding</keyword>
<keyword evidence="7" id="KW-1185">Reference proteome</keyword>
<dbReference type="GO" id="GO:0046872">
    <property type="term" value="F:metal ion binding"/>
    <property type="evidence" value="ECO:0007669"/>
    <property type="project" value="UniProtKB-KW"/>
</dbReference>
<dbReference type="InterPro" id="IPR023572">
    <property type="entry name" value="Archease_dom"/>
</dbReference>
<gene>
    <name evidence="6" type="ORF">Tel_01465</name>
</gene>
<reference evidence="6" key="1">
    <citation type="submission" date="2015-10" db="EMBL/GenBank/DDBJ databases">
        <title>Description of Candidatus Tenderia electrophaga gen. nov, sp. nov., an Uncultivated Electroautotroph from a Biocathode Enrichment.</title>
        <authorList>
            <person name="Eddie B.J."/>
            <person name="Malanoski A.P."/>
            <person name="Wang Z."/>
            <person name="Hall R.J."/>
            <person name="Oh S.D."/>
            <person name="Heiner C."/>
            <person name="Lin B."/>
            <person name="Strycharz-Glaven S.M."/>
        </authorList>
    </citation>
    <scope>NUCLEOTIDE SEQUENCE [LARGE SCALE GENOMIC DNA]</scope>
    <source>
        <strain evidence="6">NRL1</strain>
    </source>
</reference>
<evidence type="ECO:0000313" key="7">
    <source>
        <dbReference type="Proteomes" id="UP000055136"/>
    </source>
</evidence>
<dbReference type="EMBL" id="CP013099">
    <property type="protein sequence ID" value="ALP51909.1"/>
    <property type="molecule type" value="Genomic_DNA"/>
</dbReference>
<evidence type="ECO:0000256" key="1">
    <source>
        <dbReference type="ARBA" id="ARBA00007963"/>
    </source>
</evidence>
<evidence type="ECO:0000256" key="4">
    <source>
        <dbReference type="ARBA" id="ARBA00022837"/>
    </source>
</evidence>
<accession>A0A0S2T9T4</accession>
<feature type="domain" description="Archease" evidence="5">
    <location>
        <begin position="5"/>
        <end position="139"/>
    </location>
</feature>
<dbReference type="PANTHER" id="PTHR12682:SF11">
    <property type="entry name" value="PROTEIN ARCHEASE"/>
    <property type="match status" value="1"/>
</dbReference>
<dbReference type="InterPro" id="IPR002804">
    <property type="entry name" value="Archease"/>
</dbReference>
<sequence>MAARWDHFEHEADFGVRGIAATLEQAFMQAALAMMAAVIVESARISASACVEITCQAPDTELLLVDWLNAHLYEMAARKRLFSRFEVKIVGDTLTGRAWGEAVDLEKHQPTVEIKGATYTALRVAQENGHWLARCVVDV</sequence>
<evidence type="ECO:0000313" key="6">
    <source>
        <dbReference type="EMBL" id="ALP51909.1"/>
    </source>
</evidence>
<dbReference type="STRING" id="1748243.Tel_01465"/>
<organism evidence="6 7">
    <name type="scientific">Candidatus Tenderia electrophaga</name>
    <dbReference type="NCBI Taxonomy" id="1748243"/>
    <lineage>
        <taxon>Bacteria</taxon>
        <taxon>Pseudomonadati</taxon>
        <taxon>Pseudomonadota</taxon>
        <taxon>Gammaproteobacteria</taxon>
        <taxon>Candidatus Tenderiales</taxon>
        <taxon>Candidatus Tenderiaceae</taxon>
        <taxon>Candidatus Tenderia</taxon>
    </lineage>
</organism>
<dbReference type="KEGG" id="tee:Tel_01465"/>
<proteinExistence type="inferred from homology"/>
<keyword evidence="2" id="KW-0819">tRNA processing</keyword>